<evidence type="ECO:0000256" key="1">
    <source>
        <dbReference type="ARBA" id="ARBA00022729"/>
    </source>
</evidence>
<evidence type="ECO:0000256" key="2">
    <source>
        <dbReference type="SAM" id="SignalP"/>
    </source>
</evidence>
<dbReference type="EMBL" id="AUXW01000180">
    <property type="protein sequence ID" value="KKE81714.1"/>
    <property type="molecule type" value="Genomic_DNA"/>
</dbReference>
<dbReference type="PATRIC" id="fig|1129367.4.peg.4505"/>
<gene>
    <name evidence="4" type="ORF">N479_21665</name>
</gene>
<keyword evidence="1 2" id="KW-0732">Signal</keyword>
<sequence length="197" mass="21614">MKQAILAIGLLTSMSSFAAEQVQNNVTYSLTAGYVFGGETILDVTYTNDDTKSIKSGQGIVLGAGLSYELNEEWAIDVSANYHADTARSKQGDISFERFAFNAISYYNINESFSAGLGLGLHTAVELNNDLGADVSFDNEIAYIASVKYHFETLSADLELRHTRAEYDLDRIGRADFSGSNITFDGNNTGVLFHWKF</sequence>
<protein>
    <recommendedName>
        <fullName evidence="3">Outer membrane protein beta-barrel domain-containing protein</fullName>
    </recommendedName>
</protein>
<dbReference type="AlphaFoldDB" id="A0A0F6A8I6"/>
<dbReference type="Gene3D" id="2.40.160.20">
    <property type="match status" value="1"/>
</dbReference>
<reference evidence="4 5" key="1">
    <citation type="journal article" date="2015" name="BMC Genomics">
        <title>Genome mining reveals unlocked bioactive potential of marine Gram-negative bacteria.</title>
        <authorList>
            <person name="Machado H."/>
            <person name="Sonnenschein E.C."/>
            <person name="Melchiorsen J."/>
            <person name="Gram L."/>
        </authorList>
    </citation>
    <scope>NUCLEOTIDE SEQUENCE [LARGE SCALE GENOMIC DNA]</scope>
    <source>
        <strain evidence="4 5">S4054</strain>
    </source>
</reference>
<feature type="signal peptide" evidence="2">
    <location>
        <begin position="1"/>
        <end position="18"/>
    </location>
</feature>
<organism evidence="4 5">
    <name type="scientific">Pseudoalteromonas luteoviolacea S4054</name>
    <dbReference type="NCBI Taxonomy" id="1129367"/>
    <lineage>
        <taxon>Bacteria</taxon>
        <taxon>Pseudomonadati</taxon>
        <taxon>Pseudomonadota</taxon>
        <taxon>Gammaproteobacteria</taxon>
        <taxon>Alteromonadales</taxon>
        <taxon>Pseudoalteromonadaceae</taxon>
        <taxon>Pseudoalteromonas</taxon>
    </lineage>
</organism>
<evidence type="ECO:0000313" key="4">
    <source>
        <dbReference type="EMBL" id="KKE81714.1"/>
    </source>
</evidence>
<dbReference type="InterPro" id="IPR027385">
    <property type="entry name" value="Beta-barrel_OMP"/>
</dbReference>
<comment type="caution">
    <text evidence="4">The sequence shown here is derived from an EMBL/GenBank/DDBJ whole genome shotgun (WGS) entry which is preliminary data.</text>
</comment>
<evidence type="ECO:0000259" key="3">
    <source>
        <dbReference type="Pfam" id="PF13505"/>
    </source>
</evidence>
<dbReference type="InterPro" id="IPR011250">
    <property type="entry name" value="OMP/PagP_B-barrel"/>
</dbReference>
<dbReference type="Pfam" id="PF13505">
    <property type="entry name" value="OMP_b-brl"/>
    <property type="match status" value="1"/>
</dbReference>
<evidence type="ECO:0000313" key="5">
    <source>
        <dbReference type="Proteomes" id="UP000033434"/>
    </source>
</evidence>
<dbReference type="Proteomes" id="UP000033434">
    <property type="component" value="Unassembled WGS sequence"/>
</dbReference>
<feature type="domain" description="Outer membrane protein beta-barrel" evidence="3">
    <location>
        <begin position="8"/>
        <end position="191"/>
    </location>
</feature>
<proteinExistence type="predicted"/>
<name>A0A0F6A8I6_9GAMM</name>
<dbReference type="RefSeq" id="WP_046357860.1">
    <property type="nucleotide sequence ID" value="NZ_AUXW01000180.1"/>
</dbReference>
<dbReference type="SUPFAM" id="SSF56925">
    <property type="entry name" value="OMPA-like"/>
    <property type="match status" value="2"/>
</dbReference>
<accession>A0A0F6A8I6</accession>
<feature type="chain" id="PRO_5002498740" description="Outer membrane protein beta-barrel domain-containing protein" evidence="2">
    <location>
        <begin position="19"/>
        <end position="197"/>
    </location>
</feature>